<name>A0ABP9K2H4_9NOCA</name>
<dbReference type="EMBL" id="BAABJM010000001">
    <property type="protein sequence ID" value="GAA5048040.1"/>
    <property type="molecule type" value="Genomic_DNA"/>
</dbReference>
<dbReference type="PROSITE" id="PS51318">
    <property type="entry name" value="TAT"/>
    <property type="match status" value="1"/>
</dbReference>
<evidence type="ECO:0000313" key="2">
    <source>
        <dbReference type="Proteomes" id="UP001500603"/>
    </source>
</evidence>
<sequence length="341" mass="36752">MNIATDVELGFVRHREPSDDDDVNRKQFLQTTALTVGSGAVLANAAPSDPEMIEAMAGPTTHYRRMESSVPSDRLFPAVEAQLALVAGVVRDRFRTSSGFRVLSEVAGLSAWLAVDRADDSTARKRYGEAISFAERTHHPLLAAYMTASLGHYAVEAGDGRAGLAMLRTAAGQMGTDVPDSAGAWLASLLAVAHAATGDRTSALASLRRAERLANRQRGEPRWPWVFVFDGPKAARYEASTLARLGEHRMAREAFAVAEPTLIAAKPRALAHVEHAHALARSGDIEGGCALASDALAVGLTYRSERITRLARNFRASLPTQTVEARPLDDALATLYRRDDL</sequence>
<dbReference type="Proteomes" id="UP001500603">
    <property type="component" value="Unassembled WGS sequence"/>
</dbReference>
<proteinExistence type="predicted"/>
<dbReference type="Gene3D" id="1.25.40.10">
    <property type="entry name" value="Tetratricopeptide repeat domain"/>
    <property type="match status" value="1"/>
</dbReference>
<accession>A0ABP9K2H4</accession>
<dbReference type="InterPro" id="IPR006311">
    <property type="entry name" value="TAT_signal"/>
</dbReference>
<organism evidence="1 2">
    <name type="scientific">Nocardia callitridis</name>
    <dbReference type="NCBI Taxonomy" id="648753"/>
    <lineage>
        <taxon>Bacteria</taxon>
        <taxon>Bacillati</taxon>
        <taxon>Actinomycetota</taxon>
        <taxon>Actinomycetes</taxon>
        <taxon>Mycobacteriales</taxon>
        <taxon>Nocardiaceae</taxon>
        <taxon>Nocardia</taxon>
    </lineage>
</organism>
<evidence type="ECO:0000313" key="1">
    <source>
        <dbReference type="EMBL" id="GAA5048040.1"/>
    </source>
</evidence>
<evidence type="ECO:0008006" key="3">
    <source>
        <dbReference type="Google" id="ProtNLM"/>
    </source>
</evidence>
<comment type="caution">
    <text evidence="1">The sequence shown here is derived from an EMBL/GenBank/DDBJ whole genome shotgun (WGS) entry which is preliminary data.</text>
</comment>
<protein>
    <recommendedName>
        <fullName evidence="3">Transcriptional regulator</fullName>
    </recommendedName>
</protein>
<gene>
    <name evidence="1" type="ORF">GCM10023318_15300</name>
</gene>
<keyword evidence="2" id="KW-1185">Reference proteome</keyword>
<dbReference type="InterPro" id="IPR011990">
    <property type="entry name" value="TPR-like_helical_dom_sf"/>
</dbReference>
<reference evidence="2" key="1">
    <citation type="journal article" date="2019" name="Int. J. Syst. Evol. Microbiol.">
        <title>The Global Catalogue of Microorganisms (GCM) 10K type strain sequencing project: providing services to taxonomists for standard genome sequencing and annotation.</title>
        <authorList>
            <consortium name="The Broad Institute Genomics Platform"/>
            <consortium name="The Broad Institute Genome Sequencing Center for Infectious Disease"/>
            <person name="Wu L."/>
            <person name="Ma J."/>
        </authorList>
    </citation>
    <scope>NUCLEOTIDE SEQUENCE [LARGE SCALE GENOMIC DNA]</scope>
    <source>
        <strain evidence="2">JCM 18298</strain>
    </source>
</reference>